<feature type="domain" description="ABC transporter" evidence="15">
    <location>
        <begin position="9"/>
        <end position="247"/>
    </location>
</feature>
<evidence type="ECO:0000256" key="3">
    <source>
        <dbReference type="ARBA" id="ARBA00022475"/>
    </source>
</evidence>
<dbReference type="RefSeq" id="WP_085230466.1">
    <property type="nucleotide sequence ID" value="NZ_BSQD01000019.1"/>
</dbReference>
<evidence type="ECO:0000256" key="7">
    <source>
        <dbReference type="ARBA" id="ARBA00022840"/>
    </source>
</evidence>
<dbReference type="Pfam" id="PF00005">
    <property type="entry name" value="ABC_tran"/>
    <property type="match status" value="1"/>
</dbReference>
<evidence type="ECO:0000259" key="15">
    <source>
        <dbReference type="PROSITE" id="PS50893"/>
    </source>
</evidence>
<dbReference type="PROSITE" id="PS00211">
    <property type="entry name" value="ABC_TRANSPORTER_1"/>
    <property type="match status" value="1"/>
</dbReference>
<dbReference type="GO" id="GO:0022857">
    <property type="term" value="F:transmembrane transporter activity"/>
    <property type="evidence" value="ECO:0007669"/>
    <property type="project" value="UniProtKB-ARBA"/>
</dbReference>
<organism evidence="16 17">
    <name type="scientific">Trinickia caryophylli</name>
    <name type="common">Paraburkholderia caryophylli</name>
    <dbReference type="NCBI Taxonomy" id="28094"/>
    <lineage>
        <taxon>Bacteria</taxon>
        <taxon>Pseudomonadati</taxon>
        <taxon>Pseudomonadota</taxon>
        <taxon>Betaproteobacteria</taxon>
        <taxon>Burkholderiales</taxon>
        <taxon>Burkholderiaceae</taxon>
        <taxon>Trinickia</taxon>
    </lineage>
</organism>
<dbReference type="Pfam" id="PF02687">
    <property type="entry name" value="FtsX"/>
    <property type="match status" value="1"/>
</dbReference>
<keyword evidence="8" id="KW-1278">Translocase</keyword>
<dbReference type="InterPro" id="IPR003439">
    <property type="entry name" value="ABC_transporter-like_ATP-bd"/>
</dbReference>
<keyword evidence="3" id="KW-1003">Cell membrane</keyword>
<evidence type="ECO:0000313" key="17">
    <source>
        <dbReference type="Proteomes" id="UP000192911"/>
    </source>
</evidence>
<proteinExistence type="inferred from homology"/>
<dbReference type="OrthoDB" id="4814201at2"/>
<evidence type="ECO:0000256" key="12">
    <source>
        <dbReference type="ARBA" id="ARBA00038388"/>
    </source>
</evidence>
<keyword evidence="4" id="KW-0997">Cell inner membrane</keyword>
<evidence type="ECO:0000256" key="8">
    <source>
        <dbReference type="ARBA" id="ARBA00022967"/>
    </source>
</evidence>
<dbReference type="InterPro" id="IPR025857">
    <property type="entry name" value="MacB_PCD"/>
</dbReference>
<dbReference type="InterPro" id="IPR027417">
    <property type="entry name" value="P-loop_NTPase"/>
</dbReference>
<keyword evidence="10 14" id="KW-0472">Membrane</keyword>
<keyword evidence="11" id="KW-0046">Antibiotic resistance</keyword>
<evidence type="ECO:0000256" key="4">
    <source>
        <dbReference type="ARBA" id="ARBA00022519"/>
    </source>
</evidence>
<keyword evidence="5 14" id="KW-0812">Transmembrane</keyword>
<dbReference type="InterPro" id="IPR050250">
    <property type="entry name" value="Macrolide_Exporter_MacB"/>
</dbReference>
<evidence type="ECO:0000313" key="16">
    <source>
        <dbReference type="EMBL" id="SMF79552.1"/>
    </source>
</evidence>
<evidence type="ECO:0000256" key="10">
    <source>
        <dbReference type="ARBA" id="ARBA00023136"/>
    </source>
</evidence>
<comment type="subcellular location">
    <subcellularLocation>
        <location evidence="1">Cell inner membrane</location>
        <topology evidence="1">Multi-pass membrane protein</topology>
    </subcellularLocation>
</comment>
<dbReference type="GO" id="GO:0005886">
    <property type="term" value="C:plasma membrane"/>
    <property type="evidence" value="ECO:0007669"/>
    <property type="project" value="UniProtKB-SubCell"/>
</dbReference>
<dbReference type="PANTHER" id="PTHR30572">
    <property type="entry name" value="MEMBRANE COMPONENT OF TRANSPORTER-RELATED"/>
    <property type="match status" value="1"/>
</dbReference>
<dbReference type="GO" id="GO:0005524">
    <property type="term" value="F:ATP binding"/>
    <property type="evidence" value="ECO:0007669"/>
    <property type="project" value="UniProtKB-KW"/>
</dbReference>
<dbReference type="FunFam" id="3.40.50.300:FF:000032">
    <property type="entry name" value="Export ABC transporter ATP-binding protein"/>
    <property type="match status" value="1"/>
</dbReference>
<dbReference type="PROSITE" id="PS50893">
    <property type="entry name" value="ABC_TRANSPORTER_2"/>
    <property type="match status" value="1"/>
</dbReference>
<keyword evidence="6" id="KW-0547">Nucleotide-binding</keyword>
<sequence>MRAARAPLLALAGITRRFGDGEEAVTVLRAIDLTIAAGEFVAIVGASGSGKSTLMNLLGCLDTPSTGRYTVGGIDTASLSPDALARLRRERFGFIFQRYHLLPHLSVAANVEVPAVYAGMPRAARRARALKLLARLGLTEHVGRRPNALSGGQQQRVSVARALMTGGEVILADEPTGALDSASGDEVLAILHELHALGHTIVVVTHDPMVARQAGRIVELRDGAIVRDTADRKPAGETPEIAAPGRAMTGERTARSEAPRRGAAFGRFLAACRMAGSALAAHRLRTLLTMLGIVIGILSVVSIVAIGEGAKRYMLEDLSRMGTHTIEIYPGKDWGDPEAASIRTLVPADGDALREARFAEAVTPATSRSLPVRRGRLAVDALVSGVSGEFFRVRGLAIAHGIAFGERDVRRYAQVAVIDRHARRALFGEQANPLGQIVLVGNVPCVVIGVTADRSGMFGTGATPNLWVPYSTAGARLFGQRGVDSLTVRIGAGEPAEAAEAAIVGLLTRRHGRKDFFTYNIDSVVKTAEGVGRTLTLLLTSVAVISLVVGGIGVMNIMLVSVAERTREIGIRAAVGARRGDLMQQFLAEAVLVCLAGGVLGVALSLVAGGIFTLFVDGWRMVYSARSVVAAFACSTLVGVLFGYVPARRAARLAPVDALARD</sequence>
<dbReference type="GO" id="GO:0098796">
    <property type="term" value="C:membrane protein complex"/>
    <property type="evidence" value="ECO:0007669"/>
    <property type="project" value="UniProtKB-ARBA"/>
</dbReference>
<evidence type="ECO:0000256" key="5">
    <source>
        <dbReference type="ARBA" id="ARBA00022692"/>
    </source>
</evidence>
<dbReference type="PANTHER" id="PTHR30572:SF14">
    <property type="entry name" value="MACROLIDE EXPORT ATP-BINDING_PERMEASE PROTEIN MACB"/>
    <property type="match status" value="1"/>
</dbReference>
<feature type="transmembrane region" description="Helical" evidence="14">
    <location>
        <begin position="628"/>
        <end position="647"/>
    </location>
</feature>
<accession>A0A1X7H452</accession>
<keyword evidence="2" id="KW-0813">Transport</keyword>
<feature type="transmembrane region" description="Helical" evidence="14">
    <location>
        <begin position="535"/>
        <end position="559"/>
    </location>
</feature>
<dbReference type="AlphaFoldDB" id="A0A1X7H452"/>
<dbReference type="Proteomes" id="UP000192911">
    <property type="component" value="Unassembled WGS sequence"/>
</dbReference>
<keyword evidence="7 16" id="KW-0067">ATP-binding</keyword>
<dbReference type="SMART" id="SM00382">
    <property type="entry name" value="AAA"/>
    <property type="match status" value="1"/>
</dbReference>
<reference evidence="17" key="1">
    <citation type="submission" date="2017-04" db="EMBL/GenBank/DDBJ databases">
        <authorList>
            <person name="Varghese N."/>
            <person name="Submissions S."/>
        </authorList>
    </citation>
    <scope>NUCLEOTIDE SEQUENCE [LARGE SCALE GENOMIC DNA]</scope>
    <source>
        <strain evidence="17">Ballard 720</strain>
    </source>
</reference>
<feature type="transmembrane region" description="Helical" evidence="14">
    <location>
        <begin position="590"/>
        <end position="616"/>
    </location>
</feature>
<evidence type="ECO:0000256" key="9">
    <source>
        <dbReference type="ARBA" id="ARBA00022989"/>
    </source>
</evidence>
<evidence type="ECO:0000256" key="1">
    <source>
        <dbReference type="ARBA" id="ARBA00004429"/>
    </source>
</evidence>
<dbReference type="Pfam" id="PF12704">
    <property type="entry name" value="MacB_PCD"/>
    <property type="match status" value="1"/>
</dbReference>
<comment type="similarity">
    <text evidence="12">Belongs to the ABC transporter superfamily. Macrolide exporter (TC 3.A.1.122) family.</text>
</comment>
<dbReference type="InterPro" id="IPR003838">
    <property type="entry name" value="ABC3_permease_C"/>
</dbReference>
<evidence type="ECO:0000256" key="2">
    <source>
        <dbReference type="ARBA" id="ARBA00022448"/>
    </source>
</evidence>
<dbReference type="CDD" id="cd03255">
    <property type="entry name" value="ABC_MJ0796_LolCDE_FtsE"/>
    <property type="match status" value="1"/>
</dbReference>
<dbReference type="EMBL" id="FXAH01000021">
    <property type="protein sequence ID" value="SMF79552.1"/>
    <property type="molecule type" value="Genomic_DNA"/>
</dbReference>
<evidence type="ECO:0000256" key="14">
    <source>
        <dbReference type="SAM" id="Phobius"/>
    </source>
</evidence>
<gene>
    <name evidence="16" type="ORF">SAMN06295900_12146</name>
</gene>
<evidence type="ECO:0000256" key="6">
    <source>
        <dbReference type="ARBA" id="ARBA00022741"/>
    </source>
</evidence>
<dbReference type="InterPro" id="IPR003593">
    <property type="entry name" value="AAA+_ATPase"/>
</dbReference>
<name>A0A1X7H452_TRICW</name>
<dbReference type="STRING" id="28094.SAMN06295900_12146"/>
<protein>
    <recommendedName>
        <fullName evidence="13">Pyoverdine export ATP-binding/permease protein PvdT</fullName>
    </recommendedName>
</protein>
<evidence type="ECO:0000256" key="13">
    <source>
        <dbReference type="ARBA" id="ARBA00041199"/>
    </source>
</evidence>
<dbReference type="SUPFAM" id="SSF52540">
    <property type="entry name" value="P-loop containing nucleoside triphosphate hydrolases"/>
    <property type="match status" value="1"/>
</dbReference>
<keyword evidence="17" id="KW-1185">Reference proteome</keyword>
<keyword evidence="9 14" id="KW-1133">Transmembrane helix</keyword>
<dbReference type="InterPro" id="IPR017911">
    <property type="entry name" value="MacB-like_ATP-bd"/>
</dbReference>
<evidence type="ECO:0000256" key="11">
    <source>
        <dbReference type="ARBA" id="ARBA00023251"/>
    </source>
</evidence>
<dbReference type="GO" id="GO:0046677">
    <property type="term" value="P:response to antibiotic"/>
    <property type="evidence" value="ECO:0007669"/>
    <property type="project" value="UniProtKB-KW"/>
</dbReference>
<dbReference type="GeneID" id="95548236"/>
<dbReference type="Gene3D" id="3.40.50.300">
    <property type="entry name" value="P-loop containing nucleotide triphosphate hydrolases"/>
    <property type="match status" value="1"/>
</dbReference>
<dbReference type="GO" id="GO:0016887">
    <property type="term" value="F:ATP hydrolysis activity"/>
    <property type="evidence" value="ECO:0007669"/>
    <property type="project" value="InterPro"/>
</dbReference>
<dbReference type="InterPro" id="IPR017871">
    <property type="entry name" value="ABC_transporter-like_CS"/>
</dbReference>
<feature type="transmembrane region" description="Helical" evidence="14">
    <location>
        <begin position="287"/>
        <end position="306"/>
    </location>
</feature>